<feature type="region of interest" description="Disordered" evidence="1">
    <location>
        <begin position="57"/>
        <end position="89"/>
    </location>
</feature>
<dbReference type="Gene3D" id="3.30.70.1070">
    <property type="entry name" value="Sporulation related repeat"/>
    <property type="match status" value="1"/>
</dbReference>
<proteinExistence type="predicted"/>
<dbReference type="InterPro" id="IPR007730">
    <property type="entry name" value="SPOR-like_dom"/>
</dbReference>
<evidence type="ECO:0000256" key="1">
    <source>
        <dbReference type="SAM" id="MobiDB-lite"/>
    </source>
</evidence>
<dbReference type="Pfam" id="PF05036">
    <property type="entry name" value="SPOR"/>
    <property type="match status" value="1"/>
</dbReference>
<evidence type="ECO:0000256" key="2">
    <source>
        <dbReference type="SAM" id="Phobius"/>
    </source>
</evidence>
<evidence type="ECO:0000313" key="4">
    <source>
        <dbReference type="EMBL" id="USQ97771.1"/>
    </source>
</evidence>
<keyword evidence="5" id="KW-1185">Reference proteome</keyword>
<reference evidence="4 5" key="1">
    <citation type="submission" date="2022-04" db="EMBL/GenBank/DDBJ databases">
        <title>Genome sequence of soybean root-associated Caulobacter segnis RL271.</title>
        <authorList>
            <person name="Longley R."/>
            <person name="Bonito G."/>
            <person name="Trigodet F."/>
            <person name="Crosson S."/>
            <person name="Fiebig A."/>
        </authorList>
    </citation>
    <scope>NUCLEOTIDE SEQUENCE [LARGE SCALE GENOMIC DNA]</scope>
    <source>
        <strain evidence="4 5">RL271</strain>
    </source>
</reference>
<name>A0ABY4ZYB7_9CAUL</name>
<accession>A0ABY4ZYB7</accession>
<dbReference type="InterPro" id="IPR036680">
    <property type="entry name" value="SPOR-like_sf"/>
</dbReference>
<keyword evidence="2" id="KW-1133">Transmembrane helix</keyword>
<dbReference type="PROSITE" id="PS51724">
    <property type="entry name" value="SPOR"/>
    <property type="match status" value="1"/>
</dbReference>
<feature type="region of interest" description="Disordered" evidence="1">
    <location>
        <begin position="162"/>
        <end position="192"/>
    </location>
</feature>
<protein>
    <submittedName>
        <fullName evidence="4">SPOR domain-containing protein</fullName>
    </submittedName>
</protein>
<sequence>MSDPHRGAYTPPTDAPLSFDARQPVRGARPLPMTLIISAVVLVTLVVAVVMIYRGGVRGPNEPPQAVGTEVAQMKTPPPAGSQPQDPAAGLQIYHNDEAQPSATFAAPPEQPQARPAVPLPTAPVQTATLPAAQPAPTATQPATPAAKPAPTIESLATAANQKPVAAQPKPVQVAAAKPTPTPAPVATKPVASTTGPASVQIGALSSPALADKAWTDATRLAPGLAAGKGKKVEAIDKNGTTLYRTSVTGFASREAAKAFCEAISASGKSCFVK</sequence>
<feature type="region of interest" description="Disordered" evidence="1">
    <location>
        <begin position="1"/>
        <end position="21"/>
    </location>
</feature>
<dbReference type="EMBL" id="CP096040">
    <property type="protein sequence ID" value="USQ97771.1"/>
    <property type="molecule type" value="Genomic_DNA"/>
</dbReference>
<organism evidence="4 5">
    <name type="scientific">Caulobacter segnis</name>
    <dbReference type="NCBI Taxonomy" id="88688"/>
    <lineage>
        <taxon>Bacteria</taxon>
        <taxon>Pseudomonadati</taxon>
        <taxon>Pseudomonadota</taxon>
        <taxon>Alphaproteobacteria</taxon>
        <taxon>Caulobacterales</taxon>
        <taxon>Caulobacteraceae</taxon>
        <taxon>Caulobacter</taxon>
    </lineage>
</organism>
<gene>
    <name evidence="4" type="ORF">MZV50_09635</name>
</gene>
<dbReference type="Proteomes" id="UP001057520">
    <property type="component" value="Chromosome"/>
</dbReference>
<evidence type="ECO:0000313" key="5">
    <source>
        <dbReference type="Proteomes" id="UP001057520"/>
    </source>
</evidence>
<keyword evidence="2" id="KW-0472">Membrane</keyword>
<feature type="transmembrane region" description="Helical" evidence="2">
    <location>
        <begin position="33"/>
        <end position="53"/>
    </location>
</feature>
<evidence type="ECO:0000259" key="3">
    <source>
        <dbReference type="PROSITE" id="PS51724"/>
    </source>
</evidence>
<feature type="domain" description="SPOR" evidence="3">
    <location>
        <begin position="192"/>
        <end position="274"/>
    </location>
</feature>
<keyword evidence="2" id="KW-0812">Transmembrane</keyword>